<organism evidence="2 3">
    <name type="scientific">Steinernema glaseri</name>
    <dbReference type="NCBI Taxonomy" id="37863"/>
    <lineage>
        <taxon>Eukaryota</taxon>
        <taxon>Metazoa</taxon>
        <taxon>Ecdysozoa</taxon>
        <taxon>Nematoda</taxon>
        <taxon>Chromadorea</taxon>
        <taxon>Rhabditida</taxon>
        <taxon>Tylenchina</taxon>
        <taxon>Panagrolaimomorpha</taxon>
        <taxon>Strongyloidoidea</taxon>
        <taxon>Steinernematidae</taxon>
        <taxon>Steinernema</taxon>
    </lineage>
</organism>
<protein>
    <submittedName>
        <fullName evidence="3">MARVEL domain-containing protein</fullName>
    </submittedName>
</protein>
<feature type="transmembrane region" description="Helical" evidence="1">
    <location>
        <begin position="112"/>
        <end position="132"/>
    </location>
</feature>
<sequence>MPSKKKSLRAFPILSYSPVVAGPLPPTAAKRSNATLAGRSPIVARFLKGMNQSYYDAHQAADDGKYWGGLINVAHESARIAYYEVFGTAACTVLLLSIAVAFGSYFATILHVLLFIFLAARIAFTSCLFYGLTKTNWRFLIPSMASSAFDVLCSVVLCVFCVYIILVMDLSAEQKKELAQIVVKSMGTTWDTELVRQFVEDFGRIIIAYAASCAFVSSATFLAWSNWKVDVLYKCHRYFKSLEAYRRRS</sequence>
<evidence type="ECO:0000313" key="3">
    <source>
        <dbReference type="WBParaSite" id="L893_g31135.t1"/>
    </source>
</evidence>
<feature type="transmembrane region" description="Helical" evidence="1">
    <location>
        <begin position="85"/>
        <end position="106"/>
    </location>
</feature>
<reference evidence="3" key="1">
    <citation type="submission" date="2016-11" db="UniProtKB">
        <authorList>
            <consortium name="WormBaseParasite"/>
        </authorList>
    </citation>
    <scope>IDENTIFICATION</scope>
</reference>
<dbReference type="WBParaSite" id="L893_g31135.t1">
    <property type="protein sequence ID" value="L893_g31135.t1"/>
    <property type="gene ID" value="L893_g31135"/>
</dbReference>
<feature type="transmembrane region" description="Helical" evidence="1">
    <location>
        <begin position="202"/>
        <end position="224"/>
    </location>
</feature>
<keyword evidence="1" id="KW-1133">Transmembrane helix</keyword>
<keyword evidence="1" id="KW-0812">Transmembrane</keyword>
<name>A0A1I7ZYC7_9BILA</name>
<dbReference type="AlphaFoldDB" id="A0A1I7ZYC7"/>
<proteinExistence type="predicted"/>
<accession>A0A1I7ZYC7</accession>
<keyword evidence="2" id="KW-1185">Reference proteome</keyword>
<dbReference type="Proteomes" id="UP000095287">
    <property type="component" value="Unplaced"/>
</dbReference>
<evidence type="ECO:0000256" key="1">
    <source>
        <dbReference type="SAM" id="Phobius"/>
    </source>
</evidence>
<evidence type="ECO:0000313" key="2">
    <source>
        <dbReference type="Proteomes" id="UP000095287"/>
    </source>
</evidence>
<keyword evidence="1" id="KW-0472">Membrane</keyword>
<feature type="transmembrane region" description="Helical" evidence="1">
    <location>
        <begin position="144"/>
        <end position="166"/>
    </location>
</feature>